<feature type="compositionally biased region" description="Polar residues" evidence="1">
    <location>
        <begin position="419"/>
        <end position="429"/>
    </location>
</feature>
<evidence type="ECO:0000256" key="1">
    <source>
        <dbReference type="SAM" id="MobiDB-lite"/>
    </source>
</evidence>
<accession>A0A848N5E2</accession>
<dbReference type="RefSeq" id="WP_169321079.1">
    <property type="nucleotide sequence ID" value="NZ_JABCJF010000003.1"/>
</dbReference>
<evidence type="ECO:0000313" key="4">
    <source>
        <dbReference type="Proteomes" id="UP000548067"/>
    </source>
</evidence>
<comment type="caution">
    <text evidence="3">The sequence shown here is derived from an EMBL/GenBank/DDBJ whole genome shotgun (WGS) entry which is preliminary data.</text>
</comment>
<organism evidence="3 4">
    <name type="scientific">Chryseobacterium aquaticum</name>
    <dbReference type="NCBI Taxonomy" id="452084"/>
    <lineage>
        <taxon>Bacteria</taxon>
        <taxon>Pseudomonadati</taxon>
        <taxon>Bacteroidota</taxon>
        <taxon>Flavobacteriia</taxon>
        <taxon>Flavobacteriales</taxon>
        <taxon>Weeksellaceae</taxon>
        <taxon>Chryseobacterium group</taxon>
        <taxon>Chryseobacterium</taxon>
    </lineage>
</organism>
<dbReference type="Proteomes" id="UP000548067">
    <property type="component" value="Unassembled WGS sequence"/>
</dbReference>
<dbReference type="AlphaFoldDB" id="A0A848N5E2"/>
<feature type="domain" description="T6SS Phospholipase effector Tle1-like catalytic" evidence="2">
    <location>
        <begin position="327"/>
        <end position="647"/>
    </location>
</feature>
<dbReference type="InterPro" id="IPR018712">
    <property type="entry name" value="Tle1-like_cat"/>
</dbReference>
<dbReference type="EMBL" id="JABCJF010000003">
    <property type="protein sequence ID" value="NMR34212.1"/>
    <property type="molecule type" value="Genomic_DNA"/>
</dbReference>
<dbReference type="PANTHER" id="PTHR33840">
    <property type="match status" value="1"/>
</dbReference>
<dbReference type="Pfam" id="PF09994">
    <property type="entry name" value="T6SS_Tle1-like_cat"/>
    <property type="match status" value="1"/>
</dbReference>
<reference evidence="3 4" key="1">
    <citation type="submission" date="2020-04" db="EMBL/GenBank/DDBJ databases">
        <title>Genome analysis and antimicrobial resistance characteristics of Chryseobacterium aquaticum isolated from farmed salmonids.</title>
        <authorList>
            <person name="Saticioglu I.B."/>
            <person name="Duman M."/>
            <person name="Altun S."/>
        </authorList>
    </citation>
    <scope>NUCLEOTIDE SEQUENCE [LARGE SCALE GENOMIC DNA]</scope>
    <source>
        <strain evidence="3 4">C-174</strain>
    </source>
</reference>
<evidence type="ECO:0000259" key="2">
    <source>
        <dbReference type="Pfam" id="PF09994"/>
    </source>
</evidence>
<name>A0A848N5E2_9FLAO</name>
<proteinExistence type="predicted"/>
<gene>
    <name evidence="3" type="ORF">HIO71_08300</name>
</gene>
<feature type="region of interest" description="Disordered" evidence="1">
    <location>
        <begin position="409"/>
        <end position="430"/>
    </location>
</feature>
<protein>
    <submittedName>
        <fullName evidence="3">DUF2235 domain-containing protein</fullName>
    </submittedName>
</protein>
<dbReference type="PANTHER" id="PTHR33840:SF1">
    <property type="entry name" value="TLE1 PHOSPHOLIPASE DOMAIN-CONTAINING PROTEIN"/>
    <property type="match status" value="1"/>
</dbReference>
<sequence length="826" mass="92539">MSNGLHLKLDNKTTDGAEFSQGVLTLKKAGSFTVQIKEYLELLQRKSKLNPSQKKELVEIAASIAKFEKTDWVWNTVRSLHSTNYTKNNFVQRESIANGKQFNFPKVLEGGGYCYVEAFFEGESPIGSIPNGMLVRAMGIPRLIRIEWTDMQYNPITSTKIAFGSHLLLHIYTEGMYGQEILVGLRDINGIDDDLNIGNSSYFEREVQTYPVKPFEQQKGGVSGSLGKGNNKESATSVQKAEIEVGIDYAWLFAGENLEIQVKVLQKDTRNTLGTGDSKNILNVADKGGKKFSHTQEITNMPVVVGEIDTVAKPPKKPINFTFGVFIDGTLNNMYNTELRQMAEGKNPANTTGFAMSQSEAAKLFSTLKEKDNSYDNDLSNPAILYKNYKDDDTSKVFKVYTDGMGTNTSPAIPEKTDTNPNPVRNTNLNKEDYKKDDLMFGPAFGQGSAGIMDRVKKSIEDVVSIIKAQKIKKNEYCVGTITFDVFGFSRGAASARHFVHVVTHGPYVAKMGLVYAVEDLQNNSLPLSYKNKLMPQFGVLGQLLTEAGLMDETLTKVDVRFVGIYDTVPHHGFVQHNDAKDLGLDNVNRANYVVHMVAADEHRANFSLVDISTVAKVPADSKKKGGTELSFPGVHCDVGGAYEEGRIDNPLRIDADTSEEALKPLRNELIQQGWFKNDEIKIILNPLLKLSSGVNRFRLEGKRKLSNQYSYIPLHHMAEFCNKRDVPIKQSSLYEFKYFKPNFIDNLPNVEYKNVAFLEEIKTKLENYCFNGGTPLSFEKDPKAVSFLRNHYLHWNSTYGEEGMDVGIQTNYPNKVDGKRQRKVR</sequence>
<evidence type="ECO:0000313" key="3">
    <source>
        <dbReference type="EMBL" id="NMR34212.1"/>
    </source>
</evidence>